<dbReference type="EMBL" id="UOFI01000069">
    <property type="protein sequence ID" value="VAW65828.1"/>
    <property type="molecule type" value="Genomic_DNA"/>
</dbReference>
<name>A0A3B0XC12_9ZZZZ</name>
<gene>
    <name evidence="3" type="ORF">MNBD_GAMMA09-3313</name>
</gene>
<keyword evidence="2" id="KW-0812">Transmembrane</keyword>
<dbReference type="AlphaFoldDB" id="A0A3B0XC12"/>
<sequence length="88" mass="10012">MTTDNKAIERLYHRLYVEKTPESASKAKRTKVSEPKQSSAHLQKPVTQHTQELNDLNSNKSNKLNILLWATVTIIMGTLIANLIRINI</sequence>
<reference evidence="3" key="1">
    <citation type="submission" date="2018-06" db="EMBL/GenBank/DDBJ databases">
        <authorList>
            <person name="Zhirakovskaya E."/>
        </authorList>
    </citation>
    <scope>NUCLEOTIDE SEQUENCE</scope>
</reference>
<keyword evidence="2" id="KW-1133">Transmembrane helix</keyword>
<accession>A0A3B0XC12</accession>
<keyword evidence="2" id="KW-0472">Membrane</keyword>
<organism evidence="3">
    <name type="scientific">hydrothermal vent metagenome</name>
    <dbReference type="NCBI Taxonomy" id="652676"/>
    <lineage>
        <taxon>unclassified sequences</taxon>
        <taxon>metagenomes</taxon>
        <taxon>ecological metagenomes</taxon>
    </lineage>
</organism>
<feature type="transmembrane region" description="Helical" evidence="2">
    <location>
        <begin position="66"/>
        <end position="84"/>
    </location>
</feature>
<evidence type="ECO:0000256" key="1">
    <source>
        <dbReference type="SAM" id="MobiDB-lite"/>
    </source>
</evidence>
<feature type="region of interest" description="Disordered" evidence="1">
    <location>
        <begin position="19"/>
        <end position="55"/>
    </location>
</feature>
<evidence type="ECO:0000256" key="2">
    <source>
        <dbReference type="SAM" id="Phobius"/>
    </source>
</evidence>
<feature type="compositionally biased region" description="Polar residues" evidence="1">
    <location>
        <begin position="35"/>
        <end position="51"/>
    </location>
</feature>
<evidence type="ECO:0000313" key="3">
    <source>
        <dbReference type="EMBL" id="VAW65828.1"/>
    </source>
</evidence>
<proteinExistence type="predicted"/>
<protein>
    <submittedName>
        <fullName evidence="3">Uncharacterized protein</fullName>
    </submittedName>
</protein>